<dbReference type="Proteomes" id="UP000810252">
    <property type="component" value="Unassembled WGS sequence"/>
</dbReference>
<reference evidence="2" key="1">
    <citation type="submission" date="2020-10" db="EMBL/GenBank/DDBJ databases">
        <authorList>
            <person name="Gilroy R."/>
        </authorList>
    </citation>
    <scope>NUCLEOTIDE SEQUENCE</scope>
    <source>
        <strain evidence="2">20514</strain>
    </source>
</reference>
<reference evidence="2" key="2">
    <citation type="journal article" date="2021" name="PeerJ">
        <title>Extensive microbial diversity within the chicken gut microbiome revealed by metagenomics and culture.</title>
        <authorList>
            <person name="Gilroy R."/>
            <person name="Ravi A."/>
            <person name="Getino M."/>
            <person name="Pursley I."/>
            <person name="Horton D.L."/>
            <person name="Alikhan N.F."/>
            <person name="Baker D."/>
            <person name="Gharbi K."/>
            <person name="Hall N."/>
            <person name="Watson M."/>
            <person name="Adriaenssens E.M."/>
            <person name="Foster-Nyarko E."/>
            <person name="Jarju S."/>
            <person name="Secka A."/>
            <person name="Antonio M."/>
            <person name="Oren A."/>
            <person name="Chaudhuri R.R."/>
            <person name="La Ragione R."/>
            <person name="Hildebrand F."/>
            <person name="Pallen M.J."/>
        </authorList>
    </citation>
    <scope>NUCLEOTIDE SEQUENCE</scope>
    <source>
        <strain evidence="2">20514</strain>
    </source>
</reference>
<evidence type="ECO:0000313" key="2">
    <source>
        <dbReference type="EMBL" id="MBO8448042.1"/>
    </source>
</evidence>
<organism evidence="2 3">
    <name type="scientific">Candidatus Cryptobacteroides merdigallinarum</name>
    <dbReference type="NCBI Taxonomy" id="2840770"/>
    <lineage>
        <taxon>Bacteria</taxon>
        <taxon>Pseudomonadati</taxon>
        <taxon>Bacteroidota</taxon>
        <taxon>Bacteroidia</taxon>
        <taxon>Bacteroidales</taxon>
        <taxon>Candidatus Cryptobacteroides</taxon>
    </lineage>
</organism>
<keyword evidence="1" id="KW-0472">Membrane</keyword>
<proteinExistence type="predicted"/>
<comment type="caution">
    <text evidence="2">The sequence shown here is derived from an EMBL/GenBank/DDBJ whole genome shotgun (WGS) entry which is preliminary data.</text>
</comment>
<name>A0A9D9EJ20_9BACT</name>
<protein>
    <submittedName>
        <fullName evidence="2">Uncharacterized protein</fullName>
    </submittedName>
</protein>
<gene>
    <name evidence="2" type="ORF">IAC29_02075</name>
</gene>
<evidence type="ECO:0000313" key="3">
    <source>
        <dbReference type="Proteomes" id="UP000810252"/>
    </source>
</evidence>
<dbReference type="AlphaFoldDB" id="A0A9D9EJ20"/>
<keyword evidence="1" id="KW-1133">Transmembrane helix</keyword>
<feature type="transmembrane region" description="Helical" evidence="1">
    <location>
        <begin position="110"/>
        <end position="132"/>
    </location>
</feature>
<evidence type="ECO:0000256" key="1">
    <source>
        <dbReference type="SAM" id="Phobius"/>
    </source>
</evidence>
<dbReference type="EMBL" id="JADIMQ010000030">
    <property type="protein sequence ID" value="MBO8448042.1"/>
    <property type="molecule type" value="Genomic_DNA"/>
</dbReference>
<feature type="transmembrane region" description="Helical" evidence="1">
    <location>
        <begin position="138"/>
        <end position="159"/>
    </location>
</feature>
<sequence length="208" mass="22466">MEKLFALMLLACLWHGTGSARDFPDTPGRPAAGVCREADGDGDNLFLEEPEPYVPTVVQGMPYRQYRALYRPSEYVRAPGDRYLPALSGIASYFIPGLGQMICGEVGRGFAFLGATVGAALLPPVASALAYSSADASFLLSAGVCCFLAVYVWSIVDAVQVAKVKNMYRQDIRRMESQVGMRLYPSVNLFPGPSGERASYGVTLALTF</sequence>
<keyword evidence="1" id="KW-0812">Transmembrane</keyword>
<accession>A0A9D9EJ20</accession>